<evidence type="ECO:0000313" key="2">
    <source>
        <dbReference type="Proteomes" id="UP001223072"/>
    </source>
</evidence>
<gene>
    <name evidence="1" type="ORF">QFZ49_003813</name>
</gene>
<sequence length="78" mass="8485">MGADRQPVAQQLLLFLGSVKRLENSAFDSHDLAALQKHRAAITDEPVHLVAASRNGISCSGFQAAYGPEEPLRAWRKA</sequence>
<organism evidence="1 2">
    <name type="scientific">Streptomyces turgidiscabies</name>
    <dbReference type="NCBI Taxonomy" id="85558"/>
    <lineage>
        <taxon>Bacteria</taxon>
        <taxon>Bacillati</taxon>
        <taxon>Actinomycetota</taxon>
        <taxon>Actinomycetes</taxon>
        <taxon>Kitasatosporales</taxon>
        <taxon>Streptomycetaceae</taxon>
        <taxon>Streptomyces</taxon>
    </lineage>
</organism>
<name>A0ABU0RQ38_9ACTN</name>
<reference evidence="1 2" key="1">
    <citation type="submission" date="2023-07" db="EMBL/GenBank/DDBJ databases">
        <title>Comparative genomics of wheat-associated soil bacteria to identify genetic determinants of phenazine resistance.</title>
        <authorList>
            <person name="Mouncey N."/>
        </authorList>
    </citation>
    <scope>NUCLEOTIDE SEQUENCE [LARGE SCALE GENOMIC DNA]</scope>
    <source>
        <strain evidence="1 2">W2I16</strain>
    </source>
</reference>
<accession>A0ABU0RQ38</accession>
<evidence type="ECO:0000313" key="1">
    <source>
        <dbReference type="EMBL" id="MDQ0933873.1"/>
    </source>
</evidence>
<comment type="caution">
    <text evidence="1">The sequence shown here is derived from an EMBL/GenBank/DDBJ whole genome shotgun (WGS) entry which is preliminary data.</text>
</comment>
<protein>
    <submittedName>
        <fullName evidence="1">Uncharacterized protein</fullName>
    </submittedName>
</protein>
<dbReference type="Proteomes" id="UP001223072">
    <property type="component" value="Unassembled WGS sequence"/>
</dbReference>
<proteinExistence type="predicted"/>
<dbReference type="EMBL" id="JAUSZS010000004">
    <property type="protein sequence ID" value="MDQ0933873.1"/>
    <property type="molecule type" value="Genomic_DNA"/>
</dbReference>
<keyword evidence="2" id="KW-1185">Reference proteome</keyword>